<gene>
    <name evidence="1" type="ORF">DERF_009905</name>
</gene>
<reference evidence="1" key="1">
    <citation type="submission" date="2013-05" db="EMBL/GenBank/DDBJ databases">
        <authorList>
            <person name="Yim A.K.Y."/>
            <person name="Chan T.F."/>
            <person name="Ji K.M."/>
            <person name="Liu X.Y."/>
            <person name="Zhou J.W."/>
            <person name="Li R.Q."/>
            <person name="Yang K.Y."/>
            <person name="Li J."/>
            <person name="Li M."/>
            <person name="Law P.T.W."/>
            <person name="Wu Y.L."/>
            <person name="Cai Z.L."/>
            <person name="Qin H."/>
            <person name="Bao Y."/>
            <person name="Leung R.K.K."/>
            <person name="Ng P.K.S."/>
            <person name="Zou J."/>
            <person name="Zhong X.J."/>
            <person name="Ran P.X."/>
            <person name="Zhong N.S."/>
            <person name="Liu Z.G."/>
            <person name="Tsui S.K.W."/>
        </authorList>
    </citation>
    <scope>NUCLEOTIDE SEQUENCE</scope>
    <source>
        <strain evidence="1">Derf</strain>
        <tissue evidence="1">Whole organism</tissue>
    </source>
</reference>
<keyword evidence="2" id="KW-1185">Reference proteome</keyword>
<protein>
    <submittedName>
        <fullName evidence="1">Uncharacterized protein</fullName>
    </submittedName>
</protein>
<dbReference type="AlphaFoldDB" id="A0A922HUY6"/>
<accession>A0A922HUY6</accession>
<name>A0A922HUY6_DERFA</name>
<organism evidence="1 2">
    <name type="scientific">Dermatophagoides farinae</name>
    <name type="common">American house dust mite</name>
    <dbReference type="NCBI Taxonomy" id="6954"/>
    <lineage>
        <taxon>Eukaryota</taxon>
        <taxon>Metazoa</taxon>
        <taxon>Ecdysozoa</taxon>
        <taxon>Arthropoda</taxon>
        <taxon>Chelicerata</taxon>
        <taxon>Arachnida</taxon>
        <taxon>Acari</taxon>
        <taxon>Acariformes</taxon>
        <taxon>Sarcoptiformes</taxon>
        <taxon>Astigmata</taxon>
        <taxon>Psoroptidia</taxon>
        <taxon>Analgoidea</taxon>
        <taxon>Pyroglyphidae</taxon>
        <taxon>Dermatophagoidinae</taxon>
        <taxon>Dermatophagoides</taxon>
    </lineage>
</organism>
<evidence type="ECO:0000313" key="1">
    <source>
        <dbReference type="EMBL" id="KAH9511442.1"/>
    </source>
</evidence>
<proteinExistence type="predicted"/>
<comment type="caution">
    <text evidence="1">The sequence shown here is derived from an EMBL/GenBank/DDBJ whole genome shotgun (WGS) entry which is preliminary data.</text>
</comment>
<sequence>MPSIGLSLSCQNCFVFFYNTSMCSIFCSSVESRKYLYHLLTEPVLGIFYRHQAFRINTKR</sequence>
<reference evidence="1" key="2">
    <citation type="journal article" date="2022" name="Res Sq">
        <title>Comparative Genomics Reveals Insights into the Divergent Evolution of Astigmatic Mites and Household Pest Adaptations.</title>
        <authorList>
            <person name="Xiong Q."/>
            <person name="Wan A.T.-Y."/>
            <person name="Liu X.-Y."/>
            <person name="Fung C.S.-H."/>
            <person name="Xiao X."/>
            <person name="Malainual N."/>
            <person name="Hou J."/>
            <person name="Wang L."/>
            <person name="Wang M."/>
            <person name="Yang K."/>
            <person name="Cui Y."/>
            <person name="Leung E."/>
            <person name="Nong W."/>
            <person name="Shin S.-K."/>
            <person name="Au S."/>
            <person name="Jeong K.Y."/>
            <person name="Chew F.T."/>
            <person name="Hui J."/>
            <person name="Leung T.F."/>
            <person name="Tungtrongchitr A."/>
            <person name="Zhong N."/>
            <person name="Liu Z."/>
            <person name="Tsui S."/>
        </authorList>
    </citation>
    <scope>NUCLEOTIDE SEQUENCE</scope>
    <source>
        <strain evidence="1">Derf</strain>
        <tissue evidence="1">Whole organism</tissue>
    </source>
</reference>
<dbReference type="Proteomes" id="UP000790347">
    <property type="component" value="Unassembled WGS sequence"/>
</dbReference>
<dbReference type="EMBL" id="ASGP02000004">
    <property type="protein sequence ID" value="KAH9511442.1"/>
    <property type="molecule type" value="Genomic_DNA"/>
</dbReference>
<evidence type="ECO:0000313" key="2">
    <source>
        <dbReference type="Proteomes" id="UP000790347"/>
    </source>
</evidence>